<dbReference type="Gene3D" id="2.60.300.12">
    <property type="entry name" value="HesB-like domain"/>
    <property type="match status" value="1"/>
</dbReference>
<protein>
    <submittedName>
        <fullName evidence="2">Iron-sulfur cluster assembly accessory protein</fullName>
    </submittedName>
</protein>
<dbReference type="InterPro" id="IPR031108">
    <property type="entry name" value="IscA_plant_cyanobact"/>
</dbReference>
<proteinExistence type="predicted"/>
<dbReference type="GO" id="GO:0016226">
    <property type="term" value="P:iron-sulfur cluster assembly"/>
    <property type="evidence" value="ECO:0007669"/>
    <property type="project" value="InterPro"/>
</dbReference>
<dbReference type="PANTHER" id="PTHR47265:SF1">
    <property type="entry name" value="IRON-SULFUR ASSEMBLY PROTEIN ISCA, CHLOROPLASTIC"/>
    <property type="match status" value="1"/>
</dbReference>
<dbReference type="RefSeq" id="WP_161823860.1">
    <property type="nucleotide sequence ID" value="NZ_WVIC01000003.1"/>
</dbReference>
<evidence type="ECO:0000259" key="1">
    <source>
        <dbReference type="Pfam" id="PF01521"/>
    </source>
</evidence>
<dbReference type="SUPFAM" id="SSF89360">
    <property type="entry name" value="HesB-like domain"/>
    <property type="match status" value="1"/>
</dbReference>
<dbReference type="InterPro" id="IPR016092">
    <property type="entry name" value="ATAP"/>
</dbReference>
<keyword evidence="3" id="KW-1185">Reference proteome</keyword>
<evidence type="ECO:0000313" key="3">
    <source>
        <dbReference type="Proteomes" id="UP000607397"/>
    </source>
</evidence>
<dbReference type="Proteomes" id="UP000607397">
    <property type="component" value="Unassembled WGS sequence"/>
</dbReference>
<dbReference type="NCBIfam" id="TIGR00049">
    <property type="entry name" value="iron-sulfur cluster assembly accessory protein"/>
    <property type="match status" value="1"/>
</dbReference>
<accession>A0A8K2A6S9</accession>
<dbReference type="InterPro" id="IPR000361">
    <property type="entry name" value="ATAP_core_dom"/>
</dbReference>
<dbReference type="Pfam" id="PF01521">
    <property type="entry name" value="Fe-S_biosyn"/>
    <property type="match status" value="1"/>
</dbReference>
<dbReference type="PROSITE" id="PS01152">
    <property type="entry name" value="HESB"/>
    <property type="match status" value="1"/>
</dbReference>
<feature type="domain" description="Core" evidence="1">
    <location>
        <begin position="2"/>
        <end position="104"/>
    </location>
</feature>
<reference evidence="2" key="1">
    <citation type="submission" date="2019-12" db="EMBL/GenBank/DDBJ databases">
        <title>High-Quality draft genome sequences of three cyanobacteria isolated from the limestone walls of the Old Cathedral of Coimbra.</title>
        <authorList>
            <person name="Tiago I."/>
            <person name="Soares F."/>
            <person name="Portugal A."/>
        </authorList>
    </citation>
    <scope>NUCLEOTIDE SEQUENCE [LARGE SCALE GENOMIC DNA]</scope>
    <source>
        <strain evidence="2">C</strain>
    </source>
</reference>
<dbReference type="InterPro" id="IPR017870">
    <property type="entry name" value="FeS_cluster_insertion_CS"/>
</dbReference>
<dbReference type="GO" id="GO:0051537">
    <property type="term" value="F:2 iron, 2 sulfur cluster binding"/>
    <property type="evidence" value="ECO:0007669"/>
    <property type="project" value="UniProtKB-ARBA"/>
</dbReference>
<comment type="caution">
    <text evidence="2">The sequence shown here is derived from an EMBL/GenBank/DDBJ whole genome shotgun (WGS) entry which is preliminary data.</text>
</comment>
<dbReference type="PANTHER" id="PTHR47265">
    <property type="entry name" value="IRON-SULFUR ASSEMBLY PROTEIN ISCA, CHLOROPLASTIC"/>
    <property type="match status" value="1"/>
</dbReference>
<evidence type="ECO:0000313" key="2">
    <source>
        <dbReference type="EMBL" id="NCJ05390.1"/>
    </source>
</evidence>
<gene>
    <name evidence="2" type="ORF">GS597_02440</name>
</gene>
<dbReference type="AlphaFoldDB" id="A0A8K2A6S9"/>
<organism evidence="2 3">
    <name type="scientific">Petrachloros mirabilis ULC683</name>
    <dbReference type="NCBI Taxonomy" id="2781853"/>
    <lineage>
        <taxon>Bacteria</taxon>
        <taxon>Bacillati</taxon>
        <taxon>Cyanobacteriota</taxon>
        <taxon>Cyanophyceae</taxon>
        <taxon>Synechococcales</taxon>
        <taxon>Petrachlorosaceae</taxon>
        <taxon>Petrachloros</taxon>
        <taxon>Petrachloros mirabilis</taxon>
    </lineage>
</organism>
<name>A0A8K2A6S9_9CYAN</name>
<sequence>MIQLSPAAIGEVKRLRIKHLGAASGVLRITVSASGCAGLLYTLKFEPIAQPQDRVFICEDLQVAVDAQSFPTIDGLLLDYSEDLMGGGFRFHNPNAVQTCGCGNSFAVSAV</sequence>
<dbReference type="InterPro" id="IPR035903">
    <property type="entry name" value="HesB-like_dom_sf"/>
</dbReference>
<dbReference type="EMBL" id="WVIC01000003">
    <property type="protein sequence ID" value="NCJ05390.1"/>
    <property type="molecule type" value="Genomic_DNA"/>
</dbReference>